<dbReference type="InterPro" id="IPR008271">
    <property type="entry name" value="Ser/Thr_kinase_AS"/>
</dbReference>
<dbReference type="InterPro" id="IPR011009">
    <property type="entry name" value="Kinase-like_dom_sf"/>
</dbReference>
<dbReference type="InterPro" id="IPR017441">
    <property type="entry name" value="Protein_kinase_ATP_BS"/>
</dbReference>
<dbReference type="Proteomes" id="UP000186922">
    <property type="component" value="Unassembled WGS sequence"/>
</dbReference>
<evidence type="ECO:0000256" key="4">
    <source>
        <dbReference type="RuleBase" id="RU000304"/>
    </source>
</evidence>
<dbReference type="InterPro" id="IPR000719">
    <property type="entry name" value="Prot_kinase_dom"/>
</dbReference>
<dbReference type="SUPFAM" id="SSF56112">
    <property type="entry name" value="Protein kinase-like (PK-like)"/>
    <property type="match status" value="1"/>
</dbReference>
<keyword evidence="2 3" id="KW-0067">ATP-binding</keyword>
<dbReference type="GO" id="GO:0004674">
    <property type="term" value="F:protein serine/threonine kinase activity"/>
    <property type="evidence" value="ECO:0007669"/>
    <property type="project" value="UniProtKB-KW"/>
</dbReference>
<dbReference type="PROSITE" id="PS50011">
    <property type="entry name" value="PROTEIN_KINASE_DOM"/>
    <property type="match status" value="1"/>
</dbReference>
<proteinExistence type="inferred from homology"/>
<evidence type="ECO:0000259" key="5">
    <source>
        <dbReference type="PROSITE" id="PS50011"/>
    </source>
</evidence>
<dbReference type="SMART" id="SM00220">
    <property type="entry name" value="S_TKc"/>
    <property type="match status" value="1"/>
</dbReference>
<dbReference type="GO" id="GO:0005524">
    <property type="term" value="F:ATP binding"/>
    <property type="evidence" value="ECO:0007669"/>
    <property type="project" value="UniProtKB-UniRule"/>
</dbReference>
<dbReference type="GO" id="GO:0006914">
    <property type="term" value="P:autophagy"/>
    <property type="evidence" value="ECO:0007669"/>
    <property type="project" value="UniProtKB-ARBA"/>
</dbReference>
<dbReference type="PROSITE" id="PS00108">
    <property type="entry name" value="PROTEIN_KINASE_ST"/>
    <property type="match status" value="1"/>
</dbReference>
<feature type="domain" description="Protein kinase" evidence="5">
    <location>
        <begin position="15"/>
        <end position="315"/>
    </location>
</feature>
<keyword evidence="4" id="KW-0723">Serine/threonine-protein kinase</keyword>
<comment type="similarity">
    <text evidence="4">Belongs to the protein kinase superfamily.</text>
</comment>
<dbReference type="InterPro" id="IPR045269">
    <property type="entry name" value="Atg1-like"/>
</dbReference>
<dbReference type="EMBL" id="BDGG01000011">
    <property type="protein sequence ID" value="GAV04842.1"/>
    <property type="molecule type" value="Genomic_DNA"/>
</dbReference>
<keyword evidence="7" id="KW-1185">Reference proteome</keyword>
<sequence length="479" mass="53804">MVSPGSFRAGQFKMVENRHALGWGSSGIVFLYRHEKTGEFVAVKHVDTSIVENYKTIERELSAIRILSPMRNANLVQVFETHEVFAERRLRIVMEYCNGGDFEQYLQRMGKRPESELQCFSQQIANGISTLRAVGIVHRDLKPANILLYVSKGGEAREMHNEELKYTDIVLKIADFGSCKKLSETKNISTYARGTFLYMAPEVLQWVGNKHGRDVASYTEKADLWSLGMILYASLCGRKELSDLDPTDAVGGMNYGPNTVGKEVLKQLQSNVQSRVPSLPSTLASKELQCLLGCLLQVDPADRLDYGLLAEHPFLTDTKPDAKLSHPYFMRCLIDTKARDCHSTNQQVTIGRLQLGDNPELACKKLATIYSKGIGKEAVEFSWKVFGHTATFTFGSIKDGTREHRFGSIRSGDVGAWNFTSVSGKHVFCDPFQHYMATLCDKKLVDEKLLIQVLSEQPDDKLLPIYKNEAICRIRGVKN</sequence>
<dbReference type="AlphaFoldDB" id="A0A1D1VTI2"/>
<dbReference type="Gene3D" id="1.10.510.10">
    <property type="entry name" value="Transferase(Phosphotransferase) domain 1"/>
    <property type="match status" value="1"/>
</dbReference>
<evidence type="ECO:0000256" key="3">
    <source>
        <dbReference type="PROSITE-ProRule" id="PRU10141"/>
    </source>
</evidence>
<dbReference type="OrthoDB" id="4062651at2759"/>
<evidence type="ECO:0000256" key="1">
    <source>
        <dbReference type="ARBA" id="ARBA00022741"/>
    </source>
</evidence>
<keyword evidence="4" id="KW-0418">Kinase</keyword>
<keyword evidence="1 3" id="KW-0547">Nucleotide-binding</keyword>
<name>A0A1D1VTI2_RAMVA</name>
<accession>A0A1D1VTI2</accession>
<dbReference type="PANTHER" id="PTHR24348">
    <property type="entry name" value="SERINE/THREONINE-PROTEIN KINASE UNC-51-RELATED"/>
    <property type="match status" value="1"/>
</dbReference>
<evidence type="ECO:0000313" key="7">
    <source>
        <dbReference type="Proteomes" id="UP000186922"/>
    </source>
</evidence>
<protein>
    <recommendedName>
        <fullName evidence="5">Protein kinase domain-containing protein</fullName>
    </recommendedName>
</protein>
<organism evidence="6 7">
    <name type="scientific">Ramazzottius varieornatus</name>
    <name type="common">Water bear</name>
    <name type="synonym">Tardigrade</name>
    <dbReference type="NCBI Taxonomy" id="947166"/>
    <lineage>
        <taxon>Eukaryota</taxon>
        <taxon>Metazoa</taxon>
        <taxon>Ecdysozoa</taxon>
        <taxon>Tardigrada</taxon>
        <taxon>Eutardigrada</taxon>
        <taxon>Parachela</taxon>
        <taxon>Hypsibioidea</taxon>
        <taxon>Ramazzottiidae</taxon>
        <taxon>Ramazzottius</taxon>
    </lineage>
</organism>
<dbReference type="GO" id="GO:0010506">
    <property type="term" value="P:regulation of autophagy"/>
    <property type="evidence" value="ECO:0007669"/>
    <property type="project" value="InterPro"/>
</dbReference>
<gene>
    <name evidence="6" type="primary">RvY_15059-1</name>
    <name evidence="6" type="synonym">RvY_15059.1</name>
    <name evidence="6" type="ORF">RvY_15059</name>
</gene>
<reference evidence="6 7" key="1">
    <citation type="journal article" date="2016" name="Nat. Commun.">
        <title>Extremotolerant tardigrade genome and improved radiotolerance of human cultured cells by tardigrade-unique protein.</title>
        <authorList>
            <person name="Hashimoto T."/>
            <person name="Horikawa D.D."/>
            <person name="Saito Y."/>
            <person name="Kuwahara H."/>
            <person name="Kozuka-Hata H."/>
            <person name="Shin-I T."/>
            <person name="Minakuchi Y."/>
            <person name="Ohishi K."/>
            <person name="Motoyama A."/>
            <person name="Aizu T."/>
            <person name="Enomoto A."/>
            <person name="Kondo K."/>
            <person name="Tanaka S."/>
            <person name="Hara Y."/>
            <person name="Koshikawa S."/>
            <person name="Sagara H."/>
            <person name="Miura T."/>
            <person name="Yokobori S."/>
            <person name="Miyagawa K."/>
            <person name="Suzuki Y."/>
            <person name="Kubo T."/>
            <person name="Oyama M."/>
            <person name="Kohara Y."/>
            <person name="Fujiyama A."/>
            <person name="Arakawa K."/>
            <person name="Katayama T."/>
            <person name="Toyoda A."/>
            <person name="Kunieda T."/>
        </authorList>
    </citation>
    <scope>NUCLEOTIDE SEQUENCE [LARGE SCALE GENOMIC DNA]</scope>
    <source>
        <strain evidence="6 7">YOKOZUNA-1</strain>
    </source>
</reference>
<dbReference type="STRING" id="947166.A0A1D1VTI2"/>
<dbReference type="Pfam" id="PF00069">
    <property type="entry name" value="Pkinase"/>
    <property type="match status" value="1"/>
</dbReference>
<keyword evidence="4" id="KW-0808">Transferase</keyword>
<evidence type="ECO:0000256" key="2">
    <source>
        <dbReference type="ARBA" id="ARBA00022840"/>
    </source>
</evidence>
<evidence type="ECO:0000313" key="6">
    <source>
        <dbReference type="EMBL" id="GAV04842.1"/>
    </source>
</evidence>
<comment type="caution">
    <text evidence="6">The sequence shown here is derived from an EMBL/GenBank/DDBJ whole genome shotgun (WGS) entry which is preliminary data.</text>
</comment>
<dbReference type="GO" id="GO:0005737">
    <property type="term" value="C:cytoplasm"/>
    <property type="evidence" value="ECO:0007669"/>
    <property type="project" value="TreeGrafter"/>
</dbReference>
<dbReference type="PROSITE" id="PS00107">
    <property type="entry name" value="PROTEIN_KINASE_ATP"/>
    <property type="match status" value="1"/>
</dbReference>
<feature type="binding site" evidence="3">
    <location>
        <position position="44"/>
    </location>
    <ligand>
        <name>ATP</name>
        <dbReference type="ChEBI" id="CHEBI:30616"/>
    </ligand>
</feature>